<dbReference type="EMBL" id="BOMG01000119">
    <property type="protein sequence ID" value="GID61108.1"/>
    <property type="molecule type" value="Genomic_DNA"/>
</dbReference>
<dbReference type="Proteomes" id="UP000612282">
    <property type="component" value="Unassembled WGS sequence"/>
</dbReference>
<dbReference type="SUPFAM" id="SSF47413">
    <property type="entry name" value="lambda repressor-like DNA-binding domains"/>
    <property type="match status" value="1"/>
</dbReference>
<name>A0ABQ3XRG9_9ACTN</name>
<dbReference type="RefSeq" id="WP_203808763.1">
    <property type="nucleotide sequence ID" value="NZ_BAAAQE010000055.1"/>
</dbReference>
<dbReference type="Pfam" id="PF19054">
    <property type="entry name" value="DUF5753"/>
    <property type="match status" value="1"/>
</dbReference>
<feature type="domain" description="HTH cro/C1-type" evidence="1">
    <location>
        <begin position="20"/>
        <end position="77"/>
    </location>
</feature>
<evidence type="ECO:0000313" key="3">
    <source>
        <dbReference type="Proteomes" id="UP000612282"/>
    </source>
</evidence>
<reference evidence="2 3" key="1">
    <citation type="submission" date="2021-01" db="EMBL/GenBank/DDBJ databases">
        <title>Whole genome shotgun sequence of Actinoplanes couchii NBRC 106145.</title>
        <authorList>
            <person name="Komaki H."/>
            <person name="Tamura T."/>
        </authorList>
    </citation>
    <scope>NUCLEOTIDE SEQUENCE [LARGE SCALE GENOMIC DNA]</scope>
    <source>
        <strain evidence="2 3">NBRC 106145</strain>
    </source>
</reference>
<proteinExistence type="predicted"/>
<protein>
    <submittedName>
        <fullName evidence="2">Transcriptional regulator</fullName>
    </submittedName>
</protein>
<evidence type="ECO:0000259" key="1">
    <source>
        <dbReference type="PROSITE" id="PS50943"/>
    </source>
</evidence>
<evidence type="ECO:0000313" key="2">
    <source>
        <dbReference type="EMBL" id="GID61108.1"/>
    </source>
</evidence>
<keyword evidence="3" id="KW-1185">Reference proteome</keyword>
<dbReference type="CDD" id="cd00093">
    <property type="entry name" value="HTH_XRE"/>
    <property type="match status" value="1"/>
</dbReference>
<accession>A0ABQ3XRG9</accession>
<dbReference type="SMART" id="SM00530">
    <property type="entry name" value="HTH_XRE"/>
    <property type="match status" value="1"/>
</dbReference>
<dbReference type="InterPro" id="IPR010982">
    <property type="entry name" value="Lambda_DNA-bd_dom_sf"/>
</dbReference>
<dbReference type="PROSITE" id="PS50943">
    <property type="entry name" value="HTH_CROC1"/>
    <property type="match status" value="1"/>
</dbReference>
<dbReference type="Gene3D" id="1.10.260.40">
    <property type="entry name" value="lambda repressor-like DNA-binding domains"/>
    <property type="match status" value="1"/>
</dbReference>
<organism evidence="2 3">
    <name type="scientific">Actinoplanes couchii</name>
    <dbReference type="NCBI Taxonomy" id="403638"/>
    <lineage>
        <taxon>Bacteria</taxon>
        <taxon>Bacillati</taxon>
        <taxon>Actinomycetota</taxon>
        <taxon>Actinomycetes</taxon>
        <taxon>Micromonosporales</taxon>
        <taxon>Micromonosporaceae</taxon>
        <taxon>Actinoplanes</taxon>
    </lineage>
</organism>
<dbReference type="InterPro" id="IPR001387">
    <property type="entry name" value="Cro/C1-type_HTH"/>
</dbReference>
<comment type="caution">
    <text evidence="2">The sequence shown here is derived from an EMBL/GenBank/DDBJ whole genome shotgun (WGS) entry which is preliminary data.</text>
</comment>
<dbReference type="InterPro" id="IPR043917">
    <property type="entry name" value="DUF5753"/>
</dbReference>
<dbReference type="Pfam" id="PF13560">
    <property type="entry name" value="HTH_31"/>
    <property type="match status" value="1"/>
</dbReference>
<sequence length="295" mass="32857">MGSAGALNPIAASRLLRADLRRVRETVGLTQAQVAELLEWSVSKVTRIENGDVGISINDLRALCLTLEIGSAATEELLRRAQAARRRGWWHDDRAEIPPAMLHLIGLEAEADSMAEYTSGFVSGLLQTRDYTEALLHSALPGAGRDRLERRTAIRMQRQEKVHEKGDPPDMNMVIDEAVLYRRIGDAGIMADQMRKLIELARRPYMALRVIPFESPAFRAESFALLRSELMGTVVYCEKGLGDVLIEDAATVGQFESQMTGLWNTSLDADQTSQLLHRVASGYESGDVPRPWLWE</sequence>
<gene>
    <name evidence="2" type="ORF">Aco03nite_095120</name>
</gene>